<dbReference type="GO" id="GO:0051117">
    <property type="term" value="F:ATPase binding"/>
    <property type="evidence" value="ECO:0007669"/>
    <property type="project" value="TreeGrafter"/>
</dbReference>
<feature type="transmembrane region" description="Helical" evidence="8">
    <location>
        <begin position="596"/>
        <end position="620"/>
    </location>
</feature>
<sequence length="660" mass="74603">MAIVKMKKLTLAGLISDEKAIVQTLHRMSLVEITDVKEQLSDEQQSIIDMQQVQDKLEQLDNDISRIKYTLDFLERFVPDKKGMFTGKPLVKADDYKMAVQKLDELVRVYETCRGLDEKLTSIKGQRMRINNVIGQMSPWVALDTPLSEVKDTRFVRLVLGTMPVMLIDSFKKAVEENGIGCYIHNIFQDRNTAYLFIVFHKDDQEILEPILRQYEWNDADLAEYSLKPAQHIEQWQHELEKLERSENEIIRQSVELTKYRLDLKLANDYLMIQKQRAEVLSDFAATRQTFILTGWVPAERMDELQGRVSSITDAYWLDFEDPVEGEPFPVAFKNNKLLRPFEMLTEMYSMPAPYSIDPTPAVAPFYFIFFGMMIGDAAYGILISVAFFAAMHFMRTKGMGQKLIMLLALCGISTIFWGAMFGSWFGDLFHIKPLWFNPMEQPMLMMVVSLIFGVVHILVGIGLKAYMSVKDGHVADAIFDQMSWMMVLGGASVWLAPLLSNMLLSTPAPQLEGAAQIGLYVAVAGVVILLVTQGRSQKNIFMKVFSGVGSLYNITGFLSDILSYSRLFALGLASGMIATVINILAGLVGMSGINLIISIPILIIGHLFNLAINGLGAYVHSSRLQYIEFFGKFFESGGKAFRPFHIETKYTDIENEEAV</sequence>
<dbReference type="GO" id="GO:0033179">
    <property type="term" value="C:proton-transporting V-type ATPase, V0 domain"/>
    <property type="evidence" value="ECO:0007669"/>
    <property type="project" value="InterPro"/>
</dbReference>
<dbReference type="HOGENOM" id="CLU_025558_1_0_9"/>
<dbReference type="AlphaFoldDB" id="F4A010"/>
<dbReference type="GO" id="GO:0016471">
    <property type="term" value="C:vacuolar proton-transporting V-type ATPase complex"/>
    <property type="evidence" value="ECO:0007669"/>
    <property type="project" value="TreeGrafter"/>
</dbReference>
<dbReference type="PANTHER" id="PTHR11629:SF63">
    <property type="entry name" value="V-TYPE PROTON ATPASE SUBUNIT A"/>
    <property type="match status" value="1"/>
</dbReference>
<dbReference type="Proteomes" id="UP000008457">
    <property type="component" value="Chromosome"/>
</dbReference>
<feature type="transmembrane region" description="Helical" evidence="8">
    <location>
        <begin position="568"/>
        <end position="590"/>
    </location>
</feature>
<dbReference type="InterPro" id="IPR002490">
    <property type="entry name" value="V-ATPase_116kDa_su"/>
</dbReference>
<keyword evidence="3" id="KW-0813">Transport</keyword>
<dbReference type="EMBL" id="CP002360">
    <property type="protein sequence ID" value="AEE95828.1"/>
    <property type="molecule type" value="Genomic_DNA"/>
</dbReference>
<reference evidence="9 10" key="2">
    <citation type="journal article" date="2011" name="Stand. Genomic Sci.">
        <title>Complete genome sequence of Mahella australiensis type strain (50-1 BON).</title>
        <authorList>
            <person name="Sikorski J."/>
            <person name="Teshima H."/>
            <person name="Nolan M."/>
            <person name="Lucas S."/>
            <person name="Hammon N."/>
            <person name="Deshpande S."/>
            <person name="Cheng J.F."/>
            <person name="Pitluck S."/>
            <person name="Liolios K."/>
            <person name="Pagani I."/>
            <person name="Ivanova N."/>
            <person name="Huntemann M."/>
            <person name="Mavromatis K."/>
            <person name="Ovchinikova G."/>
            <person name="Pati A."/>
            <person name="Tapia R."/>
            <person name="Han C."/>
            <person name="Goodwin L."/>
            <person name="Chen A."/>
            <person name="Palaniappan K."/>
            <person name="Land M."/>
            <person name="Hauser L."/>
            <person name="Ngatchou-Djao O.D."/>
            <person name="Rohde M."/>
            <person name="Pukall R."/>
            <person name="Spring S."/>
            <person name="Abt B."/>
            <person name="Goker M."/>
            <person name="Detter J.C."/>
            <person name="Woyke T."/>
            <person name="Bristow J."/>
            <person name="Markowitz V."/>
            <person name="Hugenholtz P."/>
            <person name="Eisen J.A."/>
            <person name="Kyrpides N.C."/>
            <person name="Klenk H.P."/>
            <person name="Lapidus A."/>
        </authorList>
    </citation>
    <scope>NUCLEOTIDE SEQUENCE [LARGE SCALE GENOMIC DNA]</scope>
    <source>
        <strain evidence="10">DSM 15567 / CIP 107919 / 50-1 BON</strain>
    </source>
</reference>
<dbReference type="Gene3D" id="3.30.70.2750">
    <property type="match status" value="1"/>
</dbReference>
<name>F4A010_MAHA5</name>
<feature type="transmembrane region" description="Helical" evidence="8">
    <location>
        <begin position="366"/>
        <end position="392"/>
    </location>
</feature>
<evidence type="ECO:0000313" key="9">
    <source>
        <dbReference type="EMBL" id="AEE95828.1"/>
    </source>
</evidence>
<comment type="subcellular location">
    <subcellularLocation>
        <location evidence="1">Membrane</location>
        <topology evidence="1">Multi-pass membrane protein</topology>
    </subcellularLocation>
</comment>
<gene>
    <name evidence="9" type="ordered locus">Mahau_0625</name>
</gene>
<keyword evidence="10" id="KW-1185">Reference proteome</keyword>
<dbReference type="GO" id="GO:0007035">
    <property type="term" value="P:vacuolar acidification"/>
    <property type="evidence" value="ECO:0007669"/>
    <property type="project" value="TreeGrafter"/>
</dbReference>
<feature type="transmembrane region" description="Helical" evidence="8">
    <location>
        <begin position="516"/>
        <end position="533"/>
    </location>
</feature>
<dbReference type="Gene3D" id="1.20.1460.20">
    <property type="match status" value="1"/>
</dbReference>
<organism evidence="9 10">
    <name type="scientific">Mahella australiensis (strain DSM 15567 / CIP 107919 / 50-1 BON)</name>
    <dbReference type="NCBI Taxonomy" id="697281"/>
    <lineage>
        <taxon>Bacteria</taxon>
        <taxon>Bacillati</taxon>
        <taxon>Bacillota</taxon>
        <taxon>Clostridia</taxon>
        <taxon>Thermoanaerobacterales</taxon>
        <taxon>Thermoanaerobacterales Family IV. Incertae Sedis</taxon>
        <taxon>Mahella</taxon>
    </lineage>
</organism>
<dbReference type="OrthoDB" id="9803814at2"/>
<evidence type="ECO:0000313" key="10">
    <source>
        <dbReference type="Proteomes" id="UP000008457"/>
    </source>
</evidence>
<keyword evidence="7 8" id="KW-0472">Membrane</keyword>
<dbReference type="GO" id="GO:0046961">
    <property type="term" value="F:proton-transporting ATPase activity, rotational mechanism"/>
    <property type="evidence" value="ECO:0007669"/>
    <property type="project" value="InterPro"/>
</dbReference>
<protein>
    <submittedName>
        <fullName evidence="9">V-type ATPase 116 kDa subunit</fullName>
    </submittedName>
</protein>
<evidence type="ECO:0000256" key="7">
    <source>
        <dbReference type="ARBA" id="ARBA00023136"/>
    </source>
</evidence>
<reference evidence="10" key="1">
    <citation type="submission" date="2010-11" db="EMBL/GenBank/DDBJ databases">
        <title>The complete genome of Mahella australiensis DSM 15567.</title>
        <authorList>
            <consortium name="US DOE Joint Genome Institute (JGI-PGF)"/>
            <person name="Lucas S."/>
            <person name="Copeland A."/>
            <person name="Lapidus A."/>
            <person name="Bruce D."/>
            <person name="Goodwin L."/>
            <person name="Pitluck S."/>
            <person name="Kyrpides N."/>
            <person name="Mavromatis K."/>
            <person name="Pagani I."/>
            <person name="Ivanova N."/>
            <person name="Teshima H."/>
            <person name="Brettin T."/>
            <person name="Detter J.C."/>
            <person name="Han C."/>
            <person name="Tapia R."/>
            <person name="Land M."/>
            <person name="Hauser L."/>
            <person name="Markowitz V."/>
            <person name="Cheng J.-F."/>
            <person name="Hugenholtz P."/>
            <person name="Woyke T."/>
            <person name="Wu D."/>
            <person name="Spring S."/>
            <person name="Pukall R."/>
            <person name="Steenblock K."/>
            <person name="Schneider S."/>
            <person name="Klenk H.-P."/>
            <person name="Eisen J.A."/>
        </authorList>
    </citation>
    <scope>NUCLEOTIDE SEQUENCE [LARGE SCALE GENOMIC DNA]</scope>
    <source>
        <strain evidence="10">DSM 15567 / CIP 107919 / 50-1 BON</strain>
    </source>
</reference>
<dbReference type="STRING" id="697281.Mahau_0625"/>
<comment type="similarity">
    <text evidence="2">Belongs to the V-ATPase 116 kDa subunit family.</text>
</comment>
<feature type="transmembrane region" description="Helical" evidence="8">
    <location>
        <begin position="445"/>
        <end position="464"/>
    </location>
</feature>
<feature type="transmembrane region" description="Helical" evidence="8">
    <location>
        <begin position="404"/>
        <end position="425"/>
    </location>
</feature>
<feature type="transmembrane region" description="Helical" evidence="8">
    <location>
        <begin position="485"/>
        <end position="504"/>
    </location>
</feature>
<dbReference type="Gene3D" id="3.30.70.2170">
    <property type="match status" value="1"/>
</dbReference>
<evidence type="ECO:0000256" key="6">
    <source>
        <dbReference type="ARBA" id="ARBA00023065"/>
    </source>
</evidence>
<dbReference type="RefSeq" id="WP_013780261.1">
    <property type="nucleotide sequence ID" value="NC_015520.1"/>
</dbReference>
<keyword evidence="5 8" id="KW-1133">Transmembrane helix</keyword>
<dbReference type="Pfam" id="PF01496">
    <property type="entry name" value="V_ATPase_I"/>
    <property type="match status" value="2"/>
</dbReference>
<keyword evidence="4 8" id="KW-0812">Transmembrane</keyword>
<keyword evidence="6" id="KW-0406">Ion transport</keyword>
<proteinExistence type="inferred from homology"/>
<accession>F4A010</accession>
<evidence type="ECO:0000256" key="5">
    <source>
        <dbReference type="ARBA" id="ARBA00022989"/>
    </source>
</evidence>
<evidence type="ECO:0000256" key="8">
    <source>
        <dbReference type="SAM" id="Phobius"/>
    </source>
</evidence>
<evidence type="ECO:0000256" key="2">
    <source>
        <dbReference type="ARBA" id="ARBA00009904"/>
    </source>
</evidence>
<evidence type="ECO:0000256" key="4">
    <source>
        <dbReference type="ARBA" id="ARBA00022692"/>
    </source>
</evidence>
<dbReference type="PANTHER" id="PTHR11629">
    <property type="entry name" value="VACUOLAR PROTON ATPASES"/>
    <property type="match status" value="1"/>
</dbReference>
<evidence type="ECO:0000256" key="1">
    <source>
        <dbReference type="ARBA" id="ARBA00004141"/>
    </source>
</evidence>
<evidence type="ECO:0000256" key="3">
    <source>
        <dbReference type="ARBA" id="ARBA00022448"/>
    </source>
</evidence>
<dbReference type="eggNOG" id="COG1269">
    <property type="taxonomic scope" value="Bacteria"/>
</dbReference>
<dbReference type="KEGG" id="mas:Mahau_0625"/>